<dbReference type="PRINTS" id="PR00007">
    <property type="entry name" value="COMPLEMNTC1Q"/>
</dbReference>
<dbReference type="InterPro" id="IPR036719">
    <property type="entry name" value="Neuro-gated_channel_TM_sf"/>
</dbReference>
<dbReference type="AlphaFoldDB" id="A0A8B6H695"/>
<evidence type="ECO:0000256" key="5">
    <source>
        <dbReference type="SAM" id="Phobius"/>
    </source>
</evidence>
<dbReference type="InterPro" id="IPR006202">
    <property type="entry name" value="Neur_chan_lig-bd"/>
</dbReference>
<dbReference type="InterPro" id="IPR006029">
    <property type="entry name" value="Neurotrans-gated_channel_TM"/>
</dbReference>
<evidence type="ECO:0000313" key="7">
    <source>
        <dbReference type="EMBL" id="VDI74275.1"/>
    </source>
</evidence>
<dbReference type="SUPFAM" id="SSF63712">
    <property type="entry name" value="Nicotinic receptor ligand binding domain-like"/>
    <property type="match status" value="1"/>
</dbReference>
<dbReference type="Gene3D" id="2.70.170.10">
    <property type="entry name" value="Neurotransmitter-gated ion-channel ligand-binding domain"/>
    <property type="match status" value="1"/>
</dbReference>
<evidence type="ECO:0000256" key="3">
    <source>
        <dbReference type="ARBA" id="ARBA00022989"/>
    </source>
</evidence>
<dbReference type="Pfam" id="PF02932">
    <property type="entry name" value="Neur_chan_memb"/>
    <property type="match status" value="1"/>
</dbReference>
<dbReference type="GO" id="GO:0005230">
    <property type="term" value="F:extracellular ligand-gated monoatomic ion channel activity"/>
    <property type="evidence" value="ECO:0007669"/>
    <property type="project" value="InterPro"/>
</dbReference>
<dbReference type="EMBL" id="UYJE01009535">
    <property type="protein sequence ID" value="VDI74275.1"/>
    <property type="molecule type" value="Genomic_DNA"/>
</dbReference>
<dbReference type="SMART" id="SM00110">
    <property type="entry name" value="C1Q"/>
    <property type="match status" value="1"/>
</dbReference>
<organism evidence="7 8">
    <name type="scientific">Mytilus galloprovincialis</name>
    <name type="common">Mediterranean mussel</name>
    <dbReference type="NCBI Taxonomy" id="29158"/>
    <lineage>
        <taxon>Eukaryota</taxon>
        <taxon>Metazoa</taxon>
        <taxon>Spiralia</taxon>
        <taxon>Lophotrochozoa</taxon>
        <taxon>Mollusca</taxon>
        <taxon>Bivalvia</taxon>
        <taxon>Autobranchia</taxon>
        <taxon>Pteriomorphia</taxon>
        <taxon>Mytilida</taxon>
        <taxon>Mytiloidea</taxon>
        <taxon>Mytilidae</taxon>
        <taxon>Mytilinae</taxon>
        <taxon>Mytilus</taxon>
    </lineage>
</organism>
<evidence type="ECO:0000313" key="8">
    <source>
        <dbReference type="Proteomes" id="UP000596742"/>
    </source>
</evidence>
<evidence type="ECO:0000256" key="2">
    <source>
        <dbReference type="ARBA" id="ARBA00022692"/>
    </source>
</evidence>
<comment type="subcellular location">
    <subcellularLocation>
        <location evidence="1">Membrane</location>
        <topology evidence="1">Multi-pass membrane protein</topology>
    </subcellularLocation>
</comment>
<dbReference type="PRINTS" id="PR00252">
    <property type="entry name" value="NRIONCHANNEL"/>
</dbReference>
<dbReference type="PANTHER" id="PTHR18945">
    <property type="entry name" value="NEUROTRANSMITTER GATED ION CHANNEL"/>
    <property type="match status" value="1"/>
</dbReference>
<dbReference type="InterPro" id="IPR038050">
    <property type="entry name" value="Neuro_actylchol_rec"/>
</dbReference>
<dbReference type="CDD" id="cd19051">
    <property type="entry name" value="LGIC_TM_cation"/>
    <property type="match status" value="1"/>
</dbReference>
<dbReference type="FunFam" id="2.70.170.10:FF:000028">
    <property type="entry name" value="AcetylCholine Receptor"/>
    <property type="match status" value="1"/>
</dbReference>
<comment type="caution">
    <text evidence="7">The sequence shown here is derived from an EMBL/GenBank/DDBJ whole genome shotgun (WGS) entry which is preliminary data.</text>
</comment>
<evidence type="ECO:0000256" key="1">
    <source>
        <dbReference type="ARBA" id="ARBA00004141"/>
    </source>
</evidence>
<feature type="transmembrane region" description="Helical" evidence="5">
    <location>
        <begin position="242"/>
        <end position="261"/>
    </location>
</feature>
<dbReference type="InterPro" id="IPR008983">
    <property type="entry name" value="Tumour_necrosis_fac-like_dom"/>
</dbReference>
<dbReference type="CDD" id="cd18989">
    <property type="entry name" value="LGIC_ECD_cation"/>
    <property type="match status" value="1"/>
</dbReference>
<accession>A0A8B6H695</accession>
<keyword evidence="2 5" id="KW-0812">Transmembrane</keyword>
<sequence>MYSAKDIKQLKYDIFESRQYDYSIRPSKNFSEPIEIYIKFCVLGINDIDEVNQRFVTSGKLDIEWKDDYLDWNITEYNNISSLSVQHYSVWRPDIALNNGHSSTGNLHLSEFDIIVFNTGLIKWTPYSIFETKCEINTMYFPFDKQFCEVEFVLWTASAIGSRFRKAEVEVSTLHVRGEWKFVNVDASIINNGSLHKTVFKFNLQRKPGKVILEFVLPAVIISLMDLMTFCIPCGSGEKISFTTTIFLALAVYSTVLTSMLPATSSNCILGIYLKAQMVIEACIAIVAALQVRLFHCKNKDKLPKWMLRFCQWSLNHKRKRKIHACDKRVSILSLSSLTVDAKGTCPDDSKLDSLIKMVKEMQQHCSCTGNCCGCHKKEPIAFYAALTKHTTITGSRTIVYDKIYTNLVQAYDSSNGKFRAPVNGLYYFACTQISASGKLHVILMKNNSKLGKGYSVERGETGSVIGTVQLEEGDVVTVHHNPYTGSQQLHGAEYSTFTGYLITQL</sequence>
<reference evidence="7" key="1">
    <citation type="submission" date="2018-11" db="EMBL/GenBank/DDBJ databases">
        <authorList>
            <person name="Alioto T."/>
            <person name="Alioto T."/>
        </authorList>
    </citation>
    <scope>NUCLEOTIDE SEQUENCE</scope>
</reference>
<proteinExistence type="predicted"/>
<feature type="transmembrane region" description="Helical" evidence="5">
    <location>
        <begin position="211"/>
        <end position="230"/>
    </location>
</feature>
<dbReference type="PROSITE" id="PS50871">
    <property type="entry name" value="C1Q"/>
    <property type="match status" value="1"/>
</dbReference>
<name>A0A8B6H695_MYTGA</name>
<dbReference type="GO" id="GO:0016020">
    <property type="term" value="C:membrane"/>
    <property type="evidence" value="ECO:0007669"/>
    <property type="project" value="UniProtKB-SubCell"/>
</dbReference>
<feature type="transmembrane region" description="Helical" evidence="5">
    <location>
        <begin position="273"/>
        <end position="295"/>
    </location>
</feature>
<evidence type="ECO:0000259" key="6">
    <source>
        <dbReference type="PROSITE" id="PS50871"/>
    </source>
</evidence>
<dbReference type="InterPro" id="IPR001073">
    <property type="entry name" value="C1q_dom"/>
</dbReference>
<dbReference type="Gene3D" id="1.20.58.390">
    <property type="entry name" value="Neurotransmitter-gated ion-channel transmembrane domain"/>
    <property type="match status" value="1"/>
</dbReference>
<protein>
    <recommendedName>
        <fullName evidence="6">C1q domain-containing protein</fullName>
    </recommendedName>
</protein>
<dbReference type="InterPro" id="IPR006201">
    <property type="entry name" value="Neur_channel"/>
</dbReference>
<dbReference type="Gene3D" id="2.60.120.40">
    <property type="match status" value="1"/>
</dbReference>
<feature type="domain" description="C1q" evidence="6">
    <location>
        <begin position="376"/>
        <end position="506"/>
    </location>
</feature>
<keyword evidence="4 5" id="KW-0472">Membrane</keyword>
<dbReference type="SUPFAM" id="SSF49842">
    <property type="entry name" value="TNF-like"/>
    <property type="match status" value="1"/>
</dbReference>
<keyword evidence="8" id="KW-1185">Reference proteome</keyword>
<dbReference type="SUPFAM" id="SSF90112">
    <property type="entry name" value="Neurotransmitter-gated ion-channel transmembrane pore"/>
    <property type="match status" value="1"/>
</dbReference>
<dbReference type="Pfam" id="PF02931">
    <property type="entry name" value="Neur_chan_LBD"/>
    <property type="match status" value="1"/>
</dbReference>
<dbReference type="InterPro" id="IPR036734">
    <property type="entry name" value="Neur_chan_lig-bd_sf"/>
</dbReference>
<dbReference type="Pfam" id="PF00386">
    <property type="entry name" value="C1q"/>
    <property type="match status" value="1"/>
</dbReference>
<dbReference type="GO" id="GO:0004888">
    <property type="term" value="F:transmembrane signaling receptor activity"/>
    <property type="evidence" value="ECO:0007669"/>
    <property type="project" value="InterPro"/>
</dbReference>
<keyword evidence="3 5" id="KW-1133">Transmembrane helix</keyword>
<evidence type="ECO:0000256" key="4">
    <source>
        <dbReference type="ARBA" id="ARBA00023136"/>
    </source>
</evidence>
<gene>
    <name evidence="7" type="ORF">MGAL_10B021643</name>
</gene>
<dbReference type="Proteomes" id="UP000596742">
    <property type="component" value="Unassembled WGS sequence"/>
</dbReference>
<dbReference type="OrthoDB" id="6097105at2759"/>